<evidence type="ECO:0000256" key="7">
    <source>
        <dbReference type="ARBA" id="ARBA00022490"/>
    </source>
</evidence>
<dbReference type="PANTHER" id="PTHR28200:SF1">
    <property type="entry name" value="DASH COMPLEX SUBUNIT ASK1"/>
    <property type="match status" value="1"/>
</dbReference>
<name>A0A8H8S6W5_9HELO</name>
<feature type="compositionally biased region" description="Basic and acidic residues" evidence="17">
    <location>
        <begin position="318"/>
        <end position="332"/>
    </location>
</feature>
<dbReference type="Proteomes" id="UP000443090">
    <property type="component" value="Unassembled WGS sequence"/>
</dbReference>
<dbReference type="OrthoDB" id="5573898at2759"/>
<feature type="compositionally biased region" description="Polar residues" evidence="17">
    <location>
        <begin position="289"/>
        <end position="300"/>
    </location>
</feature>
<gene>
    <name evidence="18" type="primary">ask1</name>
    <name evidence="18" type="ORF">LOCC1_G001544</name>
</gene>
<keyword evidence="6" id="KW-0158">Chromosome</keyword>
<proteinExistence type="inferred from homology"/>
<protein>
    <recommendedName>
        <fullName evidence="5">DASH complex subunit ASK1</fullName>
    </recommendedName>
</protein>
<keyword evidence="11" id="KW-0159">Chromosome partition</keyword>
<feature type="compositionally biased region" description="Basic and acidic residues" evidence="17">
    <location>
        <begin position="172"/>
        <end position="187"/>
    </location>
</feature>
<keyword evidence="15" id="KW-0131">Cell cycle</keyword>
<feature type="region of interest" description="Disordered" evidence="17">
    <location>
        <begin position="392"/>
        <end position="412"/>
    </location>
</feature>
<comment type="similarity">
    <text evidence="4">Belongs to the DASH complex ASK1 family.</text>
</comment>
<keyword evidence="13" id="KW-0206">Cytoskeleton</keyword>
<feature type="compositionally biased region" description="Acidic residues" evidence="17">
    <location>
        <begin position="333"/>
        <end position="342"/>
    </location>
</feature>
<feature type="compositionally biased region" description="Polar residues" evidence="17">
    <location>
        <begin position="208"/>
        <end position="226"/>
    </location>
</feature>
<evidence type="ECO:0000313" key="18">
    <source>
        <dbReference type="EMBL" id="TVY48070.1"/>
    </source>
</evidence>
<evidence type="ECO:0000256" key="15">
    <source>
        <dbReference type="ARBA" id="ARBA00023306"/>
    </source>
</evidence>
<keyword evidence="16" id="KW-0137">Centromere</keyword>
<dbReference type="GO" id="GO:0072686">
    <property type="term" value="C:mitotic spindle"/>
    <property type="evidence" value="ECO:0007669"/>
    <property type="project" value="InterPro"/>
</dbReference>
<keyword evidence="9" id="KW-0493">Microtubule</keyword>
<keyword evidence="14" id="KW-0539">Nucleus</keyword>
<dbReference type="Pfam" id="PF08655">
    <property type="entry name" value="DASH_Ask1"/>
    <property type="match status" value="1"/>
</dbReference>
<keyword evidence="10" id="KW-0498">Mitosis</keyword>
<evidence type="ECO:0000256" key="17">
    <source>
        <dbReference type="SAM" id="MobiDB-lite"/>
    </source>
</evidence>
<reference evidence="18 19" key="1">
    <citation type="submission" date="2018-05" db="EMBL/GenBank/DDBJ databases">
        <title>Genome sequencing and assembly of the regulated plant pathogen Lachnellula willkommii and related sister species for the development of diagnostic species identification markers.</title>
        <authorList>
            <person name="Giroux E."/>
            <person name="Bilodeau G."/>
        </authorList>
    </citation>
    <scope>NUCLEOTIDE SEQUENCE [LARGE SCALE GENOMIC DNA]</scope>
    <source>
        <strain evidence="18 19">CBS 160.35</strain>
    </source>
</reference>
<evidence type="ECO:0000313" key="19">
    <source>
        <dbReference type="Proteomes" id="UP000443090"/>
    </source>
</evidence>
<evidence type="ECO:0000256" key="5">
    <source>
        <dbReference type="ARBA" id="ARBA00014520"/>
    </source>
</evidence>
<dbReference type="GO" id="GO:0005874">
    <property type="term" value="C:microtubule"/>
    <property type="evidence" value="ECO:0007669"/>
    <property type="project" value="UniProtKB-KW"/>
</dbReference>
<keyword evidence="7" id="KW-0963">Cytoplasm</keyword>
<sequence>MTSRASTSSARPLTLTEELEKLEQSITLTLQEIDHNFSRAHRIVTSSILPIVEQYAEHSSAVWEGSKFWKQFFEASANVSLSGVEEREEEEDDLSYIQSHENASTYDATSTSQPGDETLNTENENEHHNRFDETDDSLLDNGDISGSTPRAPRPKSSSSDVPRFAEYPSPYEDLKEELKGDGKKPERDEEEDAPTTPGPKSRIPDMSMTPTSSPFDPTSHLESTAQKRAGGDPLLHRVLDKNYRLQATPHLTRKDILLNKTPANKPSWRDTTSPLSSPPAAAPQLRSEIFSSPIRQQYSRPSAPRTPGVSVQTPAKGKSKDAFAKSAKKDEISWESDSDEDAEGVYQQLGMSPPKTIQFNLPQSRLLQTPAQEASKRIVEDLLQTAGARFDSDALDDSPSMVAMRDDLDDSF</sequence>
<dbReference type="EMBL" id="QGMI01000061">
    <property type="protein sequence ID" value="TVY48070.1"/>
    <property type="molecule type" value="Genomic_DNA"/>
</dbReference>
<keyword evidence="8" id="KW-0132">Cell division</keyword>
<dbReference type="PANTHER" id="PTHR28200">
    <property type="entry name" value="DASH COMPLEX SUBUNIT ASK1"/>
    <property type="match status" value="1"/>
</dbReference>
<dbReference type="InterPro" id="IPR013964">
    <property type="entry name" value="DASH_Ask1"/>
</dbReference>
<evidence type="ECO:0000256" key="9">
    <source>
        <dbReference type="ARBA" id="ARBA00022701"/>
    </source>
</evidence>
<feature type="region of interest" description="Disordered" evidence="17">
    <location>
        <begin position="100"/>
        <end position="342"/>
    </location>
</feature>
<keyword evidence="12" id="KW-0995">Kinetochore</keyword>
<evidence type="ECO:0000256" key="14">
    <source>
        <dbReference type="ARBA" id="ARBA00023242"/>
    </source>
</evidence>
<dbReference type="GO" id="GO:0044732">
    <property type="term" value="C:mitotic spindle pole body"/>
    <property type="evidence" value="ECO:0007669"/>
    <property type="project" value="TreeGrafter"/>
</dbReference>
<dbReference type="GO" id="GO:0008608">
    <property type="term" value="P:attachment of spindle microtubules to kinetochore"/>
    <property type="evidence" value="ECO:0007669"/>
    <property type="project" value="InterPro"/>
</dbReference>
<evidence type="ECO:0000256" key="8">
    <source>
        <dbReference type="ARBA" id="ARBA00022618"/>
    </source>
</evidence>
<feature type="compositionally biased region" description="Polar residues" evidence="17">
    <location>
        <begin position="100"/>
        <end position="115"/>
    </location>
</feature>
<evidence type="ECO:0000256" key="3">
    <source>
        <dbReference type="ARBA" id="ARBA00004629"/>
    </source>
</evidence>
<evidence type="ECO:0000256" key="10">
    <source>
        <dbReference type="ARBA" id="ARBA00022776"/>
    </source>
</evidence>
<evidence type="ECO:0000256" key="11">
    <source>
        <dbReference type="ARBA" id="ARBA00022829"/>
    </source>
</evidence>
<organism evidence="18 19">
    <name type="scientific">Lachnellula occidentalis</name>
    <dbReference type="NCBI Taxonomy" id="215460"/>
    <lineage>
        <taxon>Eukaryota</taxon>
        <taxon>Fungi</taxon>
        <taxon>Dikarya</taxon>
        <taxon>Ascomycota</taxon>
        <taxon>Pezizomycotina</taxon>
        <taxon>Leotiomycetes</taxon>
        <taxon>Helotiales</taxon>
        <taxon>Lachnaceae</taxon>
        <taxon>Lachnellula</taxon>
    </lineage>
</organism>
<evidence type="ECO:0000256" key="2">
    <source>
        <dbReference type="ARBA" id="ARBA00004186"/>
    </source>
</evidence>
<evidence type="ECO:0000256" key="16">
    <source>
        <dbReference type="ARBA" id="ARBA00023328"/>
    </source>
</evidence>
<evidence type="ECO:0000256" key="4">
    <source>
        <dbReference type="ARBA" id="ARBA00010731"/>
    </source>
</evidence>
<evidence type="ECO:0000256" key="6">
    <source>
        <dbReference type="ARBA" id="ARBA00022454"/>
    </source>
</evidence>
<evidence type="ECO:0000256" key="13">
    <source>
        <dbReference type="ARBA" id="ARBA00023212"/>
    </source>
</evidence>
<comment type="caution">
    <text evidence="18">The sequence shown here is derived from an EMBL/GenBank/DDBJ whole genome shotgun (WGS) entry which is preliminary data.</text>
</comment>
<dbReference type="AlphaFoldDB" id="A0A8H8S6W5"/>
<evidence type="ECO:0000256" key="1">
    <source>
        <dbReference type="ARBA" id="ARBA00004123"/>
    </source>
</evidence>
<dbReference type="GO" id="GO:0042729">
    <property type="term" value="C:DASH complex"/>
    <property type="evidence" value="ECO:0007669"/>
    <property type="project" value="InterPro"/>
</dbReference>
<evidence type="ECO:0000256" key="12">
    <source>
        <dbReference type="ARBA" id="ARBA00022838"/>
    </source>
</evidence>
<feature type="compositionally biased region" description="Polar residues" evidence="17">
    <location>
        <begin position="261"/>
        <end position="272"/>
    </location>
</feature>
<feature type="compositionally biased region" description="Basic and acidic residues" evidence="17">
    <location>
        <begin position="234"/>
        <end position="243"/>
    </location>
</feature>
<dbReference type="GO" id="GO:0051301">
    <property type="term" value="P:cell division"/>
    <property type="evidence" value="ECO:0007669"/>
    <property type="project" value="UniProtKB-KW"/>
</dbReference>
<comment type="subcellular location">
    <subcellularLocation>
        <location evidence="3">Chromosome</location>
        <location evidence="3">Centromere</location>
        <location evidence="3">Kinetochore</location>
    </subcellularLocation>
    <subcellularLocation>
        <location evidence="2">Cytoplasm</location>
        <location evidence="2">Cytoskeleton</location>
        <location evidence="2">Spindle</location>
    </subcellularLocation>
    <subcellularLocation>
        <location evidence="1">Nucleus</location>
    </subcellularLocation>
</comment>
<keyword evidence="19" id="KW-1185">Reference proteome</keyword>
<accession>A0A8H8S6W5</accession>